<feature type="region of interest" description="Disordered" evidence="12">
    <location>
        <begin position="840"/>
        <end position="863"/>
    </location>
</feature>
<dbReference type="GO" id="GO:0006629">
    <property type="term" value="P:lipid metabolic process"/>
    <property type="evidence" value="ECO:0007669"/>
    <property type="project" value="UniProtKB-KW"/>
</dbReference>
<dbReference type="WBParaSite" id="maker-uti_cns_0000242-snap-gene-2.8-mRNA-1">
    <property type="protein sequence ID" value="maker-uti_cns_0000242-snap-gene-2.8-mRNA-1"/>
    <property type="gene ID" value="maker-uti_cns_0000242-snap-gene-2.8"/>
</dbReference>
<dbReference type="InterPro" id="IPR016185">
    <property type="entry name" value="PreATP-grasp_dom_sf"/>
</dbReference>
<keyword evidence="4" id="KW-0436">Ligase</keyword>
<evidence type="ECO:0000256" key="10">
    <source>
        <dbReference type="ARBA" id="ARBA00048208"/>
    </source>
</evidence>
<dbReference type="Gene3D" id="2.40.50.100">
    <property type="match status" value="1"/>
</dbReference>
<dbReference type="SUPFAM" id="SSF56059">
    <property type="entry name" value="Glutathione synthetase ATP-binding domain-like"/>
    <property type="match status" value="1"/>
</dbReference>
<comment type="subcellular location">
    <subcellularLocation>
        <location evidence="2">Mitochondrion matrix</location>
    </subcellularLocation>
</comment>
<evidence type="ECO:0000259" key="15">
    <source>
        <dbReference type="PROSITE" id="PS50979"/>
    </source>
</evidence>
<dbReference type="Gene3D" id="3.30.470.20">
    <property type="entry name" value="ATP-grasp fold, B domain"/>
    <property type="match status" value="1"/>
</dbReference>
<dbReference type="InterPro" id="IPR005481">
    <property type="entry name" value="BC-like_N"/>
</dbReference>
<evidence type="ECO:0000256" key="3">
    <source>
        <dbReference type="ARBA" id="ARBA00018058"/>
    </source>
</evidence>
<comment type="catalytic activity">
    <reaction evidence="10">
        <text>butanoyl-CoA + hydrogencarbonate + ATP = (2S)-ethylmalonyl-CoA + ADP + phosphate + H(+)</text>
        <dbReference type="Rhea" id="RHEA:59520"/>
        <dbReference type="ChEBI" id="CHEBI:15378"/>
        <dbReference type="ChEBI" id="CHEBI:17544"/>
        <dbReference type="ChEBI" id="CHEBI:30616"/>
        <dbReference type="ChEBI" id="CHEBI:43474"/>
        <dbReference type="ChEBI" id="CHEBI:57371"/>
        <dbReference type="ChEBI" id="CHEBI:60909"/>
        <dbReference type="ChEBI" id="CHEBI:456216"/>
    </reaction>
    <physiologicalReaction direction="left-to-right" evidence="10">
        <dbReference type="Rhea" id="RHEA:59521"/>
    </physiologicalReaction>
</comment>
<dbReference type="GO" id="GO:0005524">
    <property type="term" value="F:ATP binding"/>
    <property type="evidence" value="ECO:0007669"/>
    <property type="project" value="UniProtKB-UniRule"/>
</dbReference>
<evidence type="ECO:0000256" key="4">
    <source>
        <dbReference type="ARBA" id="ARBA00022598"/>
    </source>
</evidence>
<evidence type="ECO:0000256" key="8">
    <source>
        <dbReference type="ARBA" id="ARBA00023267"/>
    </source>
</evidence>
<dbReference type="Pfam" id="PF00364">
    <property type="entry name" value="Biotin_lipoyl"/>
    <property type="match status" value="1"/>
</dbReference>
<dbReference type="InterPro" id="IPR005482">
    <property type="entry name" value="Biotin_COase_C"/>
</dbReference>
<protein>
    <recommendedName>
        <fullName evidence="3">Propionyl-CoA carboxylase alpha chain, mitochondrial</fullName>
    </recommendedName>
    <alternativeName>
        <fullName evidence="9">Propanoyl-CoA:carbon dioxide ligase subunit alpha</fullName>
    </alternativeName>
</protein>
<feature type="domain" description="ATP-grasp" evidence="14">
    <location>
        <begin position="162"/>
        <end position="359"/>
    </location>
</feature>
<dbReference type="AlphaFoldDB" id="A0A1I8FYI9"/>
<keyword evidence="16" id="KW-1185">Reference proteome</keyword>
<dbReference type="Pfam" id="PF18140">
    <property type="entry name" value="PCC_BT"/>
    <property type="match status" value="1"/>
</dbReference>
<dbReference type="InterPro" id="IPR011054">
    <property type="entry name" value="Rudment_hybrid_motif"/>
</dbReference>
<keyword evidence="5 11" id="KW-0547">Nucleotide-binding</keyword>
<dbReference type="InterPro" id="IPR000089">
    <property type="entry name" value="Biotin_lipoyl"/>
</dbReference>
<dbReference type="Pfam" id="PF00289">
    <property type="entry name" value="Biotin_carb_N"/>
    <property type="match status" value="1"/>
</dbReference>
<keyword evidence="6 11" id="KW-0067">ATP-binding</keyword>
<dbReference type="Gene3D" id="3.30.700.30">
    <property type="match status" value="1"/>
</dbReference>
<evidence type="ECO:0000256" key="12">
    <source>
        <dbReference type="SAM" id="MobiDB-lite"/>
    </source>
</evidence>
<dbReference type="SUPFAM" id="SSF52440">
    <property type="entry name" value="PreATP-grasp domain"/>
    <property type="match status" value="1"/>
</dbReference>
<dbReference type="CDD" id="cd06850">
    <property type="entry name" value="biotinyl_domain"/>
    <property type="match status" value="1"/>
</dbReference>
<evidence type="ECO:0000256" key="2">
    <source>
        <dbReference type="ARBA" id="ARBA00004305"/>
    </source>
</evidence>
<evidence type="ECO:0000256" key="6">
    <source>
        <dbReference type="ARBA" id="ARBA00022840"/>
    </source>
</evidence>
<dbReference type="PROSITE" id="PS50979">
    <property type="entry name" value="BC"/>
    <property type="match status" value="1"/>
</dbReference>
<dbReference type="Proteomes" id="UP000095280">
    <property type="component" value="Unplaced"/>
</dbReference>
<dbReference type="SUPFAM" id="SSF51246">
    <property type="entry name" value="Rudiment single hybrid motif"/>
    <property type="match status" value="1"/>
</dbReference>
<dbReference type="Pfam" id="PF02786">
    <property type="entry name" value="CPSase_L_D2"/>
    <property type="match status" value="1"/>
</dbReference>
<evidence type="ECO:0000313" key="16">
    <source>
        <dbReference type="Proteomes" id="UP000095280"/>
    </source>
</evidence>
<dbReference type="FunFam" id="3.40.50.20:FF:000010">
    <property type="entry name" value="Propionyl-CoA carboxylase subunit alpha"/>
    <property type="match status" value="1"/>
</dbReference>
<dbReference type="GO" id="GO:0004658">
    <property type="term" value="F:propionyl-CoA carboxylase activity"/>
    <property type="evidence" value="ECO:0007669"/>
    <property type="project" value="TreeGrafter"/>
</dbReference>
<evidence type="ECO:0000256" key="5">
    <source>
        <dbReference type="ARBA" id="ARBA00022741"/>
    </source>
</evidence>
<proteinExistence type="predicted"/>
<feature type="domain" description="Lipoyl-binding" evidence="13">
    <location>
        <begin position="637"/>
        <end position="718"/>
    </location>
</feature>
<dbReference type="InterPro" id="IPR050856">
    <property type="entry name" value="Biotin_carboxylase_complex"/>
</dbReference>
<keyword evidence="7" id="KW-0443">Lipid metabolism</keyword>
<dbReference type="InterPro" id="IPR005479">
    <property type="entry name" value="CPAse_ATP-bd"/>
</dbReference>
<dbReference type="PROSITE" id="PS50968">
    <property type="entry name" value="BIOTINYL_LIPOYL"/>
    <property type="match status" value="1"/>
</dbReference>
<dbReference type="Pfam" id="PF02785">
    <property type="entry name" value="Biotin_carb_C"/>
    <property type="match status" value="1"/>
</dbReference>
<feature type="compositionally biased region" description="Basic residues" evidence="12">
    <location>
        <begin position="851"/>
        <end position="863"/>
    </location>
</feature>
<evidence type="ECO:0000256" key="1">
    <source>
        <dbReference type="ARBA" id="ARBA00001953"/>
    </source>
</evidence>
<dbReference type="InterPro" id="IPR013815">
    <property type="entry name" value="ATP_grasp_subdomain_1"/>
</dbReference>
<evidence type="ECO:0000256" key="9">
    <source>
        <dbReference type="ARBA" id="ARBA00031557"/>
    </source>
</evidence>
<evidence type="ECO:0000313" key="17">
    <source>
        <dbReference type="WBParaSite" id="maker-uti_cns_0000242-snap-gene-2.8-mRNA-1"/>
    </source>
</evidence>
<dbReference type="PANTHER" id="PTHR18866">
    <property type="entry name" value="CARBOXYLASE:PYRUVATE/ACETYL-COA/PROPIONYL-COA CARBOXYLASE"/>
    <property type="match status" value="1"/>
</dbReference>
<sequence length="903" mass="99148">MLSLLSAHRGPAAVAMRTLCSHSAARQADAIYWNDKHDSNESRFEKILIANRGEIACRVINSCKRLGIKSVAVHSEIDASSKFVQLADEAVCIGPAPTSKSYLNMEAILQAVKQTGAQAVHPGYGFLSENTVFAKRLEDLDVVFLGPNSKAIRAMGDKIESKRIANKAKVNCIPGFDGEVKDADEAVKIANEIGYPVMIKASAGGGGKGMRIAWNDKQAREGYRLSQEEAKSSFGDDRMLIEKFIDKPRHIEVQVLCDRHGNALYLNERECSIQRRNQKVIEEAPSVYIDPDTRKAMGAQATALAKAVGYDSAGTVEFLVDSKKNFYFLEMNTRLQVEHPITECITGVDIVHQMIRVGKGHPLLLTQKDIGVKGWAVECRVYAEDPYKAFGLPSIGRLTTYSEPTALENVRCDSGIQEGSEISIYYDPMICKLVTYGKDRQSALNTMVNALDNYVIRGVTHNIPLLRDIVTENRFVSGNITTNYLPEVYPDGFRGKQFSDRDRLNIAAVSAVVFAKNDLRNKTYLKKDRSNIVAGEAKKSFDWDIVASLDGKDLLCRVSYKEGGFTVAFEGSETLQIKDNFSLANKVIPAVINGDSVCMQMMSRSFDERVTLQYMGTKCTTIVRTARAYDLSKFMPVRSDKDTSTTIKAPMPGLVKSIGVTVGQTVAEGQEICVLEAMKMQNSLSCAIAGKVKAVHFKAGETVNEEDGSNQSLLVAAAAVASAGLAAILNEMQAMRGEMRANRADLAAILDEVRADRAENRADLAAILDEVRADRAENRADLAAILNEMRAMRGEILDRIDMVAQEAQSRPRCMMPCRGCGSSSGGPAEGQVQMSAGGITTVSEFSDGGGQRRRRRGQRRRKRRFGLGADAANVLSRCHRSALFDARCAFRRRSFCISCCRIT</sequence>
<dbReference type="Gene3D" id="3.40.50.20">
    <property type="match status" value="1"/>
</dbReference>
<dbReference type="FunFam" id="3.30.470.20:FF:000028">
    <property type="entry name" value="Methylcrotonoyl-CoA carboxylase subunit alpha, mitochondrial"/>
    <property type="match status" value="1"/>
</dbReference>
<keyword evidence="8" id="KW-0092">Biotin</keyword>
<dbReference type="NCBIfam" id="NF006367">
    <property type="entry name" value="PRK08591.1"/>
    <property type="match status" value="1"/>
</dbReference>
<dbReference type="Gene3D" id="3.30.1490.20">
    <property type="entry name" value="ATP-grasp fold, A domain"/>
    <property type="match status" value="1"/>
</dbReference>
<dbReference type="PROSITE" id="PS00866">
    <property type="entry name" value="CPSASE_1"/>
    <property type="match status" value="1"/>
</dbReference>
<dbReference type="GO" id="GO:0005759">
    <property type="term" value="C:mitochondrial matrix"/>
    <property type="evidence" value="ECO:0007669"/>
    <property type="project" value="UniProtKB-SubCell"/>
</dbReference>
<dbReference type="GO" id="GO:0046872">
    <property type="term" value="F:metal ion binding"/>
    <property type="evidence" value="ECO:0007669"/>
    <property type="project" value="InterPro"/>
</dbReference>
<evidence type="ECO:0000256" key="7">
    <source>
        <dbReference type="ARBA" id="ARBA00023098"/>
    </source>
</evidence>
<feature type="domain" description="Biotin carboxylation" evidence="15">
    <location>
        <begin position="43"/>
        <end position="490"/>
    </location>
</feature>
<evidence type="ECO:0000256" key="11">
    <source>
        <dbReference type="PROSITE-ProRule" id="PRU00409"/>
    </source>
</evidence>
<dbReference type="InterPro" id="IPR011761">
    <property type="entry name" value="ATP-grasp"/>
</dbReference>
<dbReference type="FunFam" id="3.30.1490.20:FF:000003">
    <property type="entry name" value="acetyl-CoA carboxylase isoform X1"/>
    <property type="match status" value="1"/>
</dbReference>
<dbReference type="PANTHER" id="PTHR18866:SF33">
    <property type="entry name" value="METHYLCROTONOYL-COA CARBOXYLASE SUBUNIT ALPHA, MITOCHONDRIAL-RELATED"/>
    <property type="match status" value="1"/>
</dbReference>
<name>A0A1I8FYI9_9PLAT</name>
<dbReference type="PROSITE" id="PS50975">
    <property type="entry name" value="ATP_GRASP"/>
    <property type="match status" value="1"/>
</dbReference>
<reference evidence="17" key="1">
    <citation type="submission" date="2016-11" db="UniProtKB">
        <authorList>
            <consortium name="WormBaseParasite"/>
        </authorList>
    </citation>
    <scope>IDENTIFICATION</scope>
</reference>
<dbReference type="SUPFAM" id="SSF51230">
    <property type="entry name" value="Single hybrid motif"/>
    <property type="match status" value="1"/>
</dbReference>
<evidence type="ECO:0000259" key="13">
    <source>
        <dbReference type="PROSITE" id="PS50968"/>
    </source>
</evidence>
<dbReference type="InterPro" id="IPR011764">
    <property type="entry name" value="Biotin_carboxylation_dom"/>
</dbReference>
<dbReference type="InterPro" id="IPR011053">
    <property type="entry name" value="Single_hybrid_motif"/>
</dbReference>
<accession>A0A1I8FYI9</accession>
<comment type="cofactor">
    <cofactor evidence="1">
        <name>biotin</name>
        <dbReference type="ChEBI" id="CHEBI:57586"/>
    </cofactor>
</comment>
<evidence type="ECO:0000259" key="14">
    <source>
        <dbReference type="PROSITE" id="PS50975"/>
    </source>
</evidence>
<dbReference type="SMART" id="SM00878">
    <property type="entry name" value="Biotin_carb_C"/>
    <property type="match status" value="1"/>
</dbReference>
<dbReference type="InterPro" id="IPR041265">
    <property type="entry name" value="PCC_BT"/>
</dbReference>
<dbReference type="PROSITE" id="PS00867">
    <property type="entry name" value="CPSASE_2"/>
    <property type="match status" value="1"/>
</dbReference>
<organism evidence="16 17">
    <name type="scientific">Macrostomum lignano</name>
    <dbReference type="NCBI Taxonomy" id="282301"/>
    <lineage>
        <taxon>Eukaryota</taxon>
        <taxon>Metazoa</taxon>
        <taxon>Spiralia</taxon>
        <taxon>Lophotrochozoa</taxon>
        <taxon>Platyhelminthes</taxon>
        <taxon>Rhabditophora</taxon>
        <taxon>Macrostomorpha</taxon>
        <taxon>Macrostomida</taxon>
        <taxon>Macrostomidae</taxon>
        <taxon>Macrostomum</taxon>
    </lineage>
</organism>